<dbReference type="InterPro" id="IPR036322">
    <property type="entry name" value="WD40_repeat_dom_sf"/>
</dbReference>
<feature type="compositionally biased region" description="Basic and acidic residues" evidence="2">
    <location>
        <begin position="358"/>
        <end position="373"/>
    </location>
</feature>
<dbReference type="Proteomes" id="UP000591131">
    <property type="component" value="Unassembled WGS sequence"/>
</dbReference>
<dbReference type="InterPro" id="IPR023116">
    <property type="entry name" value="Phosphonoacetate_hydro_insert"/>
</dbReference>
<organism evidence="4 5">
    <name type="scientific">Perkinsus chesapeaki</name>
    <name type="common">Clam parasite</name>
    <name type="synonym">Perkinsus andrewsi</name>
    <dbReference type="NCBI Taxonomy" id="330153"/>
    <lineage>
        <taxon>Eukaryota</taxon>
        <taxon>Sar</taxon>
        <taxon>Alveolata</taxon>
        <taxon>Perkinsozoa</taxon>
        <taxon>Perkinsea</taxon>
        <taxon>Perkinsida</taxon>
        <taxon>Perkinsidae</taxon>
        <taxon>Perkinsus</taxon>
    </lineage>
</organism>
<evidence type="ECO:0000313" key="4">
    <source>
        <dbReference type="EMBL" id="KAF4664832.1"/>
    </source>
</evidence>
<dbReference type="PROSITE" id="PS51671">
    <property type="entry name" value="ACT"/>
    <property type="match status" value="1"/>
</dbReference>
<dbReference type="Gene3D" id="2.20.110.10">
    <property type="entry name" value="Histone H3 K4-specific methyltransferase SET7/9 N-terminal domain"/>
    <property type="match status" value="4"/>
</dbReference>
<dbReference type="SMART" id="SM00698">
    <property type="entry name" value="MORN"/>
    <property type="match status" value="8"/>
</dbReference>
<keyword evidence="1" id="KW-0677">Repeat</keyword>
<dbReference type="SUPFAM" id="SSF53649">
    <property type="entry name" value="Alkaline phosphatase-like"/>
    <property type="match status" value="1"/>
</dbReference>
<dbReference type="PANTHER" id="PTHR43215:SF14">
    <property type="entry name" value="RADIAL SPOKE HEAD 1 HOMOLOG"/>
    <property type="match status" value="1"/>
</dbReference>
<evidence type="ECO:0000256" key="2">
    <source>
        <dbReference type="SAM" id="MobiDB-lite"/>
    </source>
</evidence>
<accession>A0A7J6LZV1</accession>
<dbReference type="InterPro" id="IPR015943">
    <property type="entry name" value="WD40/YVTN_repeat-like_dom_sf"/>
</dbReference>
<proteinExistence type="predicted"/>
<feature type="region of interest" description="Disordered" evidence="2">
    <location>
        <begin position="1"/>
        <end position="21"/>
    </location>
</feature>
<dbReference type="SUPFAM" id="SSF55021">
    <property type="entry name" value="ACT-like"/>
    <property type="match status" value="1"/>
</dbReference>
<dbReference type="Gene3D" id="2.130.10.10">
    <property type="entry name" value="YVTN repeat-like/Quinoprotein amine dehydrogenase"/>
    <property type="match status" value="1"/>
</dbReference>
<dbReference type="InterPro" id="IPR045865">
    <property type="entry name" value="ACT-like_dom_sf"/>
</dbReference>
<comment type="caution">
    <text evidence="4">The sequence shown here is derived from an EMBL/GenBank/DDBJ whole genome shotgun (WGS) entry which is preliminary data.</text>
</comment>
<evidence type="ECO:0000259" key="3">
    <source>
        <dbReference type="PROSITE" id="PS51671"/>
    </source>
</evidence>
<dbReference type="GO" id="GO:0005829">
    <property type="term" value="C:cytosol"/>
    <property type="evidence" value="ECO:0007669"/>
    <property type="project" value="TreeGrafter"/>
</dbReference>
<dbReference type="Gene3D" id="3.40.720.10">
    <property type="entry name" value="Alkaline Phosphatase, subunit A"/>
    <property type="match status" value="1"/>
</dbReference>
<dbReference type="InterPro" id="IPR002591">
    <property type="entry name" value="Phosphodiest/P_Trfase"/>
</dbReference>
<evidence type="ECO:0000313" key="5">
    <source>
        <dbReference type="Proteomes" id="UP000591131"/>
    </source>
</evidence>
<keyword evidence="5" id="KW-1185">Reference proteome</keyword>
<dbReference type="Gene3D" id="3.30.70.260">
    <property type="match status" value="2"/>
</dbReference>
<feature type="domain" description="ACT" evidence="3">
    <location>
        <begin position="856"/>
        <end position="942"/>
    </location>
</feature>
<gene>
    <name evidence="4" type="ORF">FOL47_004907</name>
</gene>
<dbReference type="InterPro" id="IPR003409">
    <property type="entry name" value="MORN"/>
</dbReference>
<dbReference type="SUPFAM" id="SSF50978">
    <property type="entry name" value="WD40 repeat-like"/>
    <property type="match status" value="1"/>
</dbReference>
<dbReference type="InterPro" id="IPR017850">
    <property type="entry name" value="Alkaline_phosphatase_core_sf"/>
</dbReference>
<dbReference type="Gene3D" id="3.30.1360.110">
    <property type="entry name" value="Domain 2, Phosphonoacetate Hydrolase"/>
    <property type="match status" value="1"/>
</dbReference>
<dbReference type="Pfam" id="PF01663">
    <property type="entry name" value="Phosphodiest"/>
    <property type="match status" value="1"/>
</dbReference>
<reference evidence="4 5" key="1">
    <citation type="submission" date="2020-04" db="EMBL/GenBank/DDBJ databases">
        <title>Perkinsus chesapeaki whole genome sequence.</title>
        <authorList>
            <person name="Bogema D.R."/>
        </authorList>
    </citation>
    <scope>NUCLEOTIDE SEQUENCE [LARGE SCALE GENOMIC DNA]</scope>
    <source>
        <strain evidence="4">ATCC PRA-425</strain>
    </source>
</reference>
<sequence length="1378" mass="149192">MVFISSAVSGQPGGRNNRASLASSKFSTPFPVIRGLDGTPSNIDAAEYLTAGEAAARHEQQQSGYTFLGDTVRSMIWCKGADGRPELLCAGDRGLSWLEHHEGALSIESGHPGSGTASELGLTDTNRPVRLAATEKGVVILATIDGCMFTVDPSTRSVNELYSPAGSEEDSLLDFDVTNAGHIIATISARGGLKVPVSGSSTSTGGGPGVVLSGSSSCRFVDAENILAVTSGRHIQLFDLRVSPTAAASSVLSLPAGAAGSLSTSLTCLSTYPESGVLCAGDSEGRLHVWDWRNGKSSATQPTVSRLAHSVNTNCCCEMPIGAASAMCMVSGGVDGQLCRWTWSPDSSAGKSAATAPPRDHNGERQSKSERRWWPGLTPVTDSPPSRVWKSKVASGASIQRFSVDLNTAVLSIAVTEGPNGNSVVAYSTDTGVVGIWTPNGASSKEPEVVYHHGAFTLLQRSSSEIGCGYLKVPAKRPQEEKRIFKMENPGIDPAMSCAVEACSYDQLASTEEICTAVSENESTTTHKSPKEVETSKLQVEFRKLKHVDGSCYEGQVYNGVEHGWGRLQYPNGDYYEGQWAGGRANGRGTYKCKRSRYRGSWIRDLKHGDGEEKWADGSRYSGSYVDGKKHGIGCFTWKDDSCYWGEFYKNDVEGQGEFRWPDGRIYRGSWKANRMHGKGKYSWPDGRLYEGEHADDLRQGVGTFKWPNGRVYRGQWVGGKQHGRGSFTTASGITYEGEWVNGSLFGGISVRRMTSDTINPFDSVIVCVSGSNRIGLVHDLCKNCITPVEGNLGRTRMTILGQDFTVMAEVHLQSERVDELKERLNSTFPDYLVGVKPTAGEIVTQQAGAPTITRQLRICGPDDYNILGRLCEYLQRKEINILDLKSEVVPGSHIGYDVFDTTLTIAIPVGEDAATDHVQQDLSKLGKLLLPIILTITPSQVNGNLYQLPKAGQHVAGICIDGCGPEYLKHAKFHMPNLYRKMLTESKGHMGEARSAMPTLTNPNNMSIITGVPPALHGIAGNYYFDVDKGEEVMMTSPSLLRCPTIFSEFLNAPDTVAVILTVKDKLLSMLTAGLPGDNGDRWIGLSAERAADATVCAALEKFSYGEISSFQDLTTSWQKVPSVYSAESSLFMLDLGISLLELVRRTRPDKRVLAYFSTTDYVQHKHAPDDYEAVIFYKELDKRLGPLHDRGVVVGITADHGMNDKTDSATGLEPNVVYIEAELAAHGVAGGRCILPITDPYVRHHGALGGYAVVYLPPESLDSGTAVLEDLAKSEEAPFKVRRRDEAALAFELPADRLGDLVLDGGHRTVFGKTPDYHDLSQVPRLRSHGSSCEQTVPLIFNRPIALEHAAGSDSGQARNFDLFRILLSDAMQESA</sequence>
<name>A0A7J6LZV1_PERCH</name>
<dbReference type="Pfam" id="PF02493">
    <property type="entry name" value="MORN"/>
    <property type="match status" value="9"/>
</dbReference>
<dbReference type="SUPFAM" id="SSF82185">
    <property type="entry name" value="Histone H3 K4-specific methyltransferase SET7/9 N-terminal domain"/>
    <property type="match status" value="2"/>
</dbReference>
<evidence type="ECO:0000256" key="1">
    <source>
        <dbReference type="ARBA" id="ARBA00022737"/>
    </source>
</evidence>
<dbReference type="InterPro" id="IPR002912">
    <property type="entry name" value="ACT_dom"/>
</dbReference>
<dbReference type="OrthoDB" id="445007at2759"/>
<protein>
    <recommendedName>
        <fullName evidence="3">ACT domain-containing protein</fullName>
    </recommendedName>
</protein>
<feature type="region of interest" description="Disordered" evidence="2">
    <location>
        <begin position="349"/>
        <end position="386"/>
    </location>
</feature>
<dbReference type="PANTHER" id="PTHR43215">
    <property type="entry name" value="RADIAL SPOKE HEAD 1 HOMOLOG"/>
    <property type="match status" value="1"/>
</dbReference>
<dbReference type="EMBL" id="JAAPAO010000278">
    <property type="protein sequence ID" value="KAF4664832.1"/>
    <property type="molecule type" value="Genomic_DNA"/>
</dbReference>